<evidence type="ECO:0000256" key="1">
    <source>
        <dbReference type="ARBA" id="ARBA00001933"/>
    </source>
</evidence>
<dbReference type="InterPro" id="IPR015421">
    <property type="entry name" value="PyrdxlP-dep_Trfase_major"/>
</dbReference>
<evidence type="ECO:0000313" key="8">
    <source>
        <dbReference type="Proteomes" id="UP000025748"/>
    </source>
</evidence>
<dbReference type="Gene3D" id="3.40.640.10">
    <property type="entry name" value="Type I PLP-dependent aspartate aminotransferase-like (Major domain)"/>
    <property type="match status" value="1"/>
</dbReference>
<dbReference type="Gene3D" id="3.90.1150.10">
    <property type="entry name" value="Aspartate Aminotransferase, domain 1"/>
    <property type="match status" value="1"/>
</dbReference>
<dbReference type="InterPro" id="IPR050103">
    <property type="entry name" value="Class-III_PLP-dep_AT"/>
</dbReference>
<dbReference type="NCBIfam" id="TIGR00700">
    <property type="entry name" value="GABAtrnsam"/>
    <property type="match status" value="1"/>
</dbReference>
<keyword evidence="8" id="KW-1185">Reference proteome</keyword>
<reference evidence="7 8" key="1">
    <citation type="submission" date="2014-03" db="EMBL/GenBank/DDBJ databases">
        <title>Genome sequence of Bordetella hinzii.</title>
        <authorList>
            <person name="Register K."/>
            <person name="Harvill E."/>
            <person name="Goodfield L.L."/>
            <person name="Ivanov Y.V."/>
            <person name="Meyer J.A."/>
            <person name="Muse S.J."/>
            <person name="Jacobs N."/>
            <person name="Bendor L."/>
            <person name="Smallridge W.E."/>
            <person name="Brinkac L.M."/>
            <person name="Sanka R."/>
            <person name="Kim M."/>
            <person name="Losada L."/>
        </authorList>
    </citation>
    <scope>NUCLEOTIDE SEQUENCE [LARGE SCALE GENOMIC DNA]</scope>
    <source>
        <strain evidence="7 8">OH87 BAL007II</strain>
    </source>
</reference>
<dbReference type="EMBL" id="JHEM01000002">
    <property type="protein sequence ID" value="KCB26013.1"/>
    <property type="molecule type" value="Genomic_DNA"/>
</dbReference>
<evidence type="ECO:0000256" key="2">
    <source>
        <dbReference type="ARBA" id="ARBA00008954"/>
    </source>
</evidence>
<sequence length="467" mass="49836">MTQWIAQAQDTPHRIARRFFSKENALPSATPASLPGPLCQQYQQQREQFVARGVANGPPVFARQAAGAEVTDLDGNTFLDFAGGIGTLNVGHAHPDVVEAVKRQADAFLHTCFNIVMYPGYIDLARTLASKLPGEGPKKVMLQSTGAEAVENAVKIARRATGRQAIVAFEGAFHGRTNMALALTAKAPAYKTGFGPLASEVYRAPFPVVYRGGADEETVARQAYDRFERMVETEIGATQVAAVIIEPLQGEGGFHAAPASFMRRLREFCTRHGIVLIADEIQSGFCRTGRWFAIEHSGVAADLYTLAKSMGGGMPIAAVVGRAELMDAPDVGGLGGTYAGNPLACAAALAAIGVMERDDYAGRAEALGRQLAARFEAWKRDIPIVGDARGLGAMRAVEIVTDKASHKPDGPATARIVQRAYENGLILVKAGFHGNVLRFLGPLNMSAAQLERGLDILERAIAAEVRA</sequence>
<comment type="cofactor">
    <cofactor evidence="1">
        <name>pyridoxal 5'-phosphate</name>
        <dbReference type="ChEBI" id="CHEBI:597326"/>
    </cofactor>
</comment>
<keyword evidence="4 7" id="KW-0808">Transferase</keyword>
<proteinExistence type="inferred from homology"/>
<gene>
    <name evidence="7" type="primary">gabT_3</name>
    <name evidence="7" type="ORF">L544_3330</name>
</gene>
<keyword evidence="3 7" id="KW-0032">Aminotransferase</keyword>
<evidence type="ECO:0000256" key="4">
    <source>
        <dbReference type="ARBA" id="ARBA00022679"/>
    </source>
</evidence>
<evidence type="ECO:0000256" key="6">
    <source>
        <dbReference type="RuleBase" id="RU003560"/>
    </source>
</evidence>
<dbReference type="GO" id="GO:0034386">
    <property type="term" value="F:4-aminobutyrate:2-oxoglutarate transaminase activity"/>
    <property type="evidence" value="ECO:0007669"/>
    <property type="project" value="UniProtKB-EC"/>
</dbReference>
<dbReference type="InterPro" id="IPR005814">
    <property type="entry name" value="Aminotrans_3"/>
</dbReference>
<accession>A0ABR4R4Y8</accession>
<dbReference type="EC" id="2.6.1.19" evidence="7"/>
<evidence type="ECO:0000313" key="7">
    <source>
        <dbReference type="EMBL" id="KCB26013.1"/>
    </source>
</evidence>
<dbReference type="CDD" id="cd00610">
    <property type="entry name" value="OAT_like"/>
    <property type="match status" value="1"/>
</dbReference>
<protein>
    <submittedName>
        <fullName evidence="7">4-aminobutyrate transaminase</fullName>
        <ecNumber evidence="7">2.6.1.19</ecNumber>
    </submittedName>
</protein>
<evidence type="ECO:0000256" key="3">
    <source>
        <dbReference type="ARBA" id="ARBA00022576"/>
    </source>
</evidence>
<dbReference type="PROSITE" id="PS00600">
    <property type="entry name" value="AA_TRANSFER_CLASS_3"/>
    <property type="match status" value="1"/>
</dbReference>
<comment type="similarity">
    <text evidence="2 6">Belongs to the class-III pyridoxal-phosphate-dependent aminotransferase family.</text>
</comment>
<name>A0ABR4R4Y8_9BORD</name>
<dbReference type="InterPro" id="IPR015424">
    <property type="entry name" value="PyrdxlP-dep_Trfase"/>
</dbReference>
<dbReference type="PANTHER" id="PTHR11986">
    <property type="entry name" value="AMINOTRANSFERASE CLASS III"/>
    <property type="match status" value="1"/>
</dbReference>
<organism evidence="7 8">
    <name type="scientific">Bordetella hinzii OH87 BAL007II</name>
    <dbReference type="NCBI Taxonomy" id="1331262"/>
    <lineage>
        <taxon>Bacteria</taxon>
        <taxon>Pseudomonadati</taxon>
        <taxon>Pseudomonadota</taxon>
        <taxon>Betaproteobacteria</taxon>
        <taxon>Burkholderiales</taxon>
        <taxon>Alcaligenaceae</taxon>
        <taxon>Bordetella</taxon>
    </lineage>
</organism>
<dbReference type="PANTHER" id="PTHR11986:SF58">
    <property type="entry name" value="LEUCINE_METHIONINE RACEMASE"/>
    <property type="match status" value="1"/>
</dbReference>
<comment type="caution">
    <text evidence="7">The sequence shown here is derived from an EMBL/GenBank/DDBJ whole genome shotgun (WGS) entry which is preliminary data.</text>
</comment>
<dbReference type="Proteomes" id="UP000025748">
    <property type="component" value="Unassembled WGS sequence"/>
</dbReference>
<dbReference type="InterPro" id="IPR015422">
    <property type="entry name" value="PyrdxlP-dep_Trfase_small"/>
</dbReference>
<dbReference type="Pfam" id="PF00202">
    <property type="entry name" value="Aminotran_3"/>
    <property type="match status" value="1"/>
</dbReference>
<evidence type="ECO:0000256" key="5">
    <source>
        <dbReference type="ARBA" id="ARBA00022898"/>
    </source>
</evidence>
<dbReference type="InterPro" id="IPR049704">
    <property type="entry name" value="Aminotrans_3_PPA_site"/>
</dbReference>
<dbReference type="SUPFAM" id="SSF53383">
    <property type="entry name" value="PLP-dependent transferases"/>
    <property type="match status" value="1"/>
</dbReference>
<keyword evidence="5 6" id="KW-0663">Pyridoxal phosphate</keyword>
<dbReference type="InterPro" id="IPR004632">
    <property type="entry name" value="4NH2But_aminotransferase_bac"/>
</dbReference>
<dbReference type="PIRSF" id="PIRSF000521">
    <property type="entry name" value="Transaminase_4ab_Lys_Orn"/>
    <property type="match status" value="1"/>
</dbReference>